<dbReference type="Pfam" id="PF10400">
    <property type="entry name" value="Vir_act_alpha_C"/>
    <property type="match status" value="1"/>
</dbReference>
<dbReference type="InterPro" id="IPR036388">
    <property type="entry name" value="WH-like_DNA-bd_sf"/>
</dbReference>
<feature type="domain" description="Transcription regulator PadR N-terminal" evidence="1">
    <location>
        <begin position="8"/>
        <end position="81"/>
    </location>
</feature>
<sequence length="181" mass="20919">MSSMRYALLSLLAREPLSGYDIKQHMNNRLGPFWKVGSNQVYPELSKMEGEGLVKLQGVEQHTYRPARKLYEITEAGREALIQWTIEPMELEHSVRDDFLLKAYNSWLVEPGQMAVRIAEMKKQHEERLAAYLDKVKELTPLLETSGSSHDPIASSISVVEFGIQYERLYIEWCDKLMSKL</sequence>
<evidence type="ECO:0000313" key="3">
    <source>
        <dbReference type="EMBL" id="MUG72999.1"/>
    </source>
</evidence>
<keyword evidence="4" id="KW-1185">Reference proteome</keyword>
<feature type="domain" description="Transcription regulator PadR C-terminal" evidence="2">
    <location>
        <begin position="95"/>
        <end position="181"/>
    </location>
</feature>
<dbReference type="EMBL" id="WNZX01000020">
    <property type="protein sequence ID" value="MUG72999.1"/>
    <property type="molecule type" value="Genomic_DNA"/>
</dbReference>
<dbReference type="RefSeq" id="WP_054798060.1">
    <property type="nucleotide sequence ID" value="NZ_JARTHJ010000166.1"/>
</dbReference>
<name>A0A7X3CVE4_9BACL</name>
<accession>A0A7X3CVE4</accession>
<dbReference type="SUPFAM" id="SSF46785">
    <property type="entry name" value="Winged helix' DNA-binding domain"/>
    <property type="match status" value="1"/>
</dbReference>
<dbReference type="Proteomes" id="UP000450917">
    <property type="component" value="Unassembled WGS sequence"/>
</dbReference>
<dbReference type="AlphaFoldDB" id="A0A7X3CVE4"/>
<gene>
    <name evidence="3" type="ORF">GNP93_20370</name>
</gene>
<dbReference type="InterPro" id="IPR005149">
    <property type="entry name" value="Tscrpt_reg_PadR_N"/>
</dbReference>
<organism evidence="3 4">
    <name type="scientific">Paenibacillus validus</name>
    <dbReference type="NCBI Taxonomy" id="44253"/>
    <lineage>
        <taxon>Bacteria</taxon>
        <taxon>Bacillati</taxon>
        <taxon>Bacillota</taxon>
        <taxon>Bacilli</taxon>
        <taxon>Bacillales</taxon>
        <taxon>Paenibacillaceae</taxon>
        <taxon>Paenibacillus</taxon>
    </lineage>
</organism>
<evidence type="ECO:0000259" key="2">
    <source>
        <dbReference type="Pfam" id="PF10400"/>
    </source>
</evidence>
<reference evidence="3 4" key="1">
    <citation type="submission" date="2019-11" db="EMBL/GenBank/DDBJ databases">
        <title>Draft genome sequences of five Paenibacillus species of dairy origin.</title>
        <authorList>
            <person name="Olajide A.M."/>
            <person name="Chen S."/>
            <person name="Lapointe G."/>
        </authorList>
    </citation>
    <scope>NUCLEOTIDE SEQUENCE [LARGE SCALE GENOMIC DNA]</scope>
    <source>
        <strain evidence="3 4">2CS3</strain>
    </source>
</reference>
<evidence type="ECO:0000259" key="1">
    <source>
        <dbReference type="Pfam" id="PF03551"/>
    </source>
</evidence>
<dbReference type="PANTHER" id="PTHR43252:SF6">
    <property type="entry name" value="NEGATIVE TRANSCRIPTION REGULATOR PADR"/>
    <property type="match status" value="1"/>
</dbReference>
<evidence type="ECO:0000313" key="4">
    <source>
        <dbReference type="Proteomes" id="UP000450917"/>
    </source>
</evidence>
<comment type="caution">
    <text evidence="3">The sequence shown here is derived from an EMBL/GenBank/DDBJ whole genome shotgun (WGS) entry which is preliminary data.</text>
</comment>
<dbReference type="Gene3D" id="6.10.140.190">
    <property type="match status" value="1"/>
</dbReference>
<dbReference type="InterPro" id="IPR036390">
    <property type="entry name" value="WH_DNA-bd_sf"/>
</dbReference>
<dbReference type="Gene3D" id="1.10.10.10">
    <property type="entry name" value="Winged helix-like DNA-binding domain superfamily/Winged helix DNA-binding domain"/>
    <property type="match status" value="1"/>
</dbReference>
<dbReference type="Pfam" id="PF03551">
    <property type="entry name" value="PadR"/>
    <property type="match status" value="1"/>
</dbReference>
<dbReference type="PANTHER" id="PTHR43252">
    <property type="entry name" value="TRANSCRIPTIONAL REGULATOR YQJI"/>
    <property type="match status" value="1"/>
</dbReference>
<dbReference type="InterPro" id="IPR018309">
    <property type="entry name" value="Tscrpt_reg_PadR_C"/>
</dbReference>
<proteinExistence type="predicted"/>
<protein>
    <submittedName>
        <fullName evidence="3">PadR family transcriptional regulator</fullName>
    </submittedName>
</protein>